<evidence type="ECO:0000256" key="2">
    <source>
        <dbReference type="SAM" id="MobiDB-lite"/>
    </source>
</evidence>
<proteinExistence type="predicted"/>
<feature type="region of interest" description="Disordered" evidence="2">
    <location>
        <begin position="77"/>
        <end position="143"/>
    </location>
</feature>
<gene>
    <name evidence="3" type="ORF">Acr_07g0013510</name>
</gene>
<feature type="region of interest" description="Disordered" evidence="2">
    <location>
        <begin position="315"/>
        <end position="342"/>
    </location>
</feature>
<reference evidence="3 4" key="1">
    <citation type="submission" date="2019-07" db="EMBL/GenBank/DDBJ databases">
        <title>De Novo Assembly of kiwifruit Actinidia rufa.</title>
        <authorList>
            <person name="Sugita-Konishi S."/>
            <person name="Sato K."/>
            <person name="Mori E."/>
            <person name="Abe Y."/>
            <person name="Kisaki G."/>
            <person name="Hamano K."/>
            <person name="Suezawa K."/>
            <person name="Otani M."/>
            <person name="Fukuda T."/>
            <person name="Manabe T."/>
            <person name="Gomi K."/>
            <person name="Tabuchi M."/>
            <person name="Akimitsu K."/>
            <person name="Kataoka I."/>
        </authorList>
    </citation>
    <scope>NUCLEOTIDE SEQUENCE [LARGE SCALE GENOMIC DNA]</scope>
    <source>
        <strain evidence="4">cv. Fuchu</strain>
    </source>
</reference>
<protein>
    <submittedName>
        <fullName evidence="3">Uncharacterized protein</fullName>
    </submittedName>
</protein>
<keyword evidence="1" id="KW-0175">Coiled coil</keyword>
<feature type="compositionally biased region" description="Basic and acidic residues" evidence="2">
    <location>
        <begin position="115"/>
        <end position="131"/>
    </location>
</feature>
<feature type="region of interest" description="Disordered" evidence="2">
    <location>
        <begin position="199"/>
        <end position="219"/>
    </location>
</feature>
<name>A0A7J0EXI1_9ERIC</name>
<dbReference type="Proteomes" id="UP000585474">
    <property type="component" value="Unassembled WGS sequence"/>
</dbReference>
<evidence type="ECO:0000256" key="1">
    <source>
        <dbReference type="SAM" id="Coils"/>
    </source>
</evidence>
<evidence type="ECO:0000313" key="4">
    <source>
        <dbReference type="Proteomes" id="UP000585474"/>
    </source>
</evidence>
<sequence length="342" mass="37706">MMNEDDIDRLRETYSFPVGIQARIPDEVETILSTRPGKVRSGKNLIKGPPAMSRGGRGDYFFYLGGKLRVLPESSLRQMSTTGSKNMGHPSGDNTEGKSTDGAATSSDEEGGGGHVRDIGDKIDSCHEGNGHWEGTSTNPGNAMGPRASMLGSASMAEKNLSGMIIFVDKEKVDKLSPDQVVSKFFYIVCQGHKEQSHVLDRPSRVGRDRDGLSSKLDHRAGRNHGRVFRMGVAEELMEKSDAVARLEGEVAKLKKNKVLTKKKAVEAYKSSEDFQEALESAGSIYFGEGFNFCNRQLSHYHPNLGIDLDNMGLDLDLLEEEEEEEEEEEKGEDKEEENKEG</sequence>
<keyword evidence="4" id="KW-1185">Reference proteome</keyword>
<comment type="caution">
    <text evidence="3">The sequence shown here is derived from an EMBL/GenBank/DDBJ whole genome shotgun (WGS) entry which is preliminary data.</text>
</comment>
<evidence type="ECO:0000313" key="3">
    <source>
        <dbReference type="EMBL" id="GFY91155.1"/>
    </source>
</evidence>
<feature type="compositionally biased region" description="Acidic residues" evidence="2">
    <location>
        <begin position="317"/>
        <end position="331"/>
    </location>
</feature>
<feature type="coiled-coil region" evidence="1">
    <location>
        <begin position="237"/>
        <end position="264"/>
    </location>
</feature>
<accession>A0A7J0EXI1</accession>
<dbReference type="EMBL" id="BJWL01000007">
    <property type="protein sequence ID" value="GFY91155.1"/>
    <property type="molecule type" value="Genomic_DNA"/>
</dbReference>
<feature type="compositionally biased region" description="Basic and acidic residues" evidence="2">
    <location>
        <begin position="332"/>
        <end position="342"/>
    </location>
</feature>
<organism evidence="3 4">
    <name type="scientific">Actinidia rufa</name>
    <dbReference type="NCBI Taxonomy" id="165716"/>
    <lineage>
        <taxon>Eukaryota</taxon>
        <taxon>Viridiplantae</taxon>
        <taxon>Streptophyta</taxon>
        <taxon>Embryophyta</taxon>
        <taxon>Tracheophyta</taxon>
        <taxon>Spermatophyta</taxon>
        <taxon>Magnoliopsida</taxon>
        <taxon>eudicotyledons</taxon>
        <taxon>Gunneridae</taxon>
        <taxon>Pentapetalae</taxon>
        <taxon>asterids</taxon>
        <taxon>Ericales</taxon>
        <taxon>Actinidiaceae</taxon>
        <taxon>Actinidia</taxon>
    </lineage>
</organism>
<dbReference type="AlphaFoldDB" id="A0A7J0EXI1"/>